<evidence type="ECO:0000256" key="6">
    <source>
        <dbReference type="ARBA" id="ARBA00023136"/>
    </source>
</evidence>
<keyword evidence="8" id="KW-0325">Glycoprotein</keyword>
<gene>
    <name evidence="13" type="ORF">FBUS_04784</name>
</gene>
<keyword evidence="14" id="KW-1185">Reference proteome</keyword>
<evidence type="ECO:0000256" key="3">
    <source>
        <dbReference type="ARBA" id="ARBA00022692"/>
    </source>
</evidence>
<comment type="similarity">
    <text evidence="2">Belongs to the syndecan proteoglycan family.</text>
</comment>
<dbReference type="PANTHER" id="PTHR10915">
    <property type="entry name" value="SYNDECAN"/>
    <property type="match status" value="1"/>
</dbReference>
<evidence type="ECO:0000256" key="2">
    <source>
        <dbReference type="ARBA" id="ARBA00005343"/>
    </source>
</evidence>
<proteinExistence type="inferred from homology"/>
<sequence>FFATAQSGLVVPTRHRKENEAADCQTTYRAVDAKSRGPGALGSDSFDSIRSDLYPYGTTDLGLIVPYRPKCDPEKPHLFQSRQCSEYDCFCVNVTTGAVLLGTRASPSEVGNCSAAIYSILLALRTLTSSPSSSAIDSLPLDKDFYSRTIENRVDDISLTPEQDMNWRRRIRDGLESILQSAPGYQRIFSVSPLVTVPTTSGSRATNGHGGLLYYRAHLISVGHTSLQAPQDLVQHRLHEGYLPEVGNVDRDISRIELLHASVTDPSSLAIWNAPEQLHAPGFQSSKMTVSDEAKPGSSKIMSVRSPLNLPDPDPFAPAPVASPMAADYPGRKVERQLPLMGDDGRLTEAVIAARQSAVESLHQPWPARASRVNILRQPGVIAGIVGSVVVVLLLLILLILFCIYRLRKRDEGSYALDEPKKTSNVNPYQRAPTREFYA</sequence>
<reference evidence="13" key="1">
    <citation type="submission" date="2019-05" db="EMBL/GenBank/DDBJ databases">
        <title>Annotation for the trematode Fasciolopsis buski.</title>
        <authorList>
            <person name="Choi Y.-J."/>
        </authorList>
    </citation>
    <scope>NUCLEOTIDE SEQUENCE</scope>
    <source>
        <strain evidence="13">HT</strain>
        <tissue evidence="13">Whole worm</tissue>
    </source>
</reference>
<dbReference type="Gene3D" id="4.10.800.10">
    <property type="entry name" value="Thyroglobulin type-1"/>
    <property type="match status" value="1"/>
</dbReference>
<keyword evidence="5 11" id="KW-1133">Transmembrane helix</keyword>
<keyword evidence="6 11" id="KW-0472">Membrane</keyword>
<evidence type="ECO:0000259" key="12">
    <source>
        <dbReference type="PROSITE" id="PS51162"/>
    </source>
</evidence>
<feature type="domain" description="Thyroglobulin type-1" evidence="12">
    <location>
        <begin position="21"/>
        <end position="113"/>
    </location>
</feature>
<dbReference type="OrthoDB" id="10044468at2759"/>
<comment type="caution">
    <text evidence="10">Lacks conserved residue(s) required for the propagation of feature annotation.</text>
</comment>
<keyword evidence="7" id="KW-1015">Disulfide bond</keyword>
<evidence type="ECO:0000256" key="1">
    <source>
        <dbReference type="ARBA" id="ARBA00004479"/>
    </source>
</evidence>
<organism evidence="13 14">
    <name type="scientific">Fasciolopsis buskii</name>
    <dbReference type="NCBI Taxonomy" id="27845"/>
    <lineage>
        <taxon>Eukaryota</taxon>
        <taxon>Metazoa</taxon>
        <taxon>Spiralia</taxon>
        <taxon>Lophotrochozoa</taxon>
        <taxon>Platyhelminthes</taxon>
        <taxon>Trematoda</taxon>
        <taxon>Digenea</taxon>
        <taxon>Plagiorchiida</taxon>
        <taxon>Echinostomata</taxon>
        <taxon>Echinostomatoidea</taxon>
        <taxon>Fasciolidae</taxon>
        <taxon>Fasciolopsis</taxon>
    </lineage>
</organism>
<protein>
    <submittedName>
        <fullName evidence="13">Syndecan</fullName>
    </submittedName>
</protein>
<dbReference type="InterPro" id="IPR036857">
    <property type="entry name" value="Thyroglobulin_1_sf"/>
</dbReference>
<dbReference type="AlphaFoldDB" id="A0A8E0VM84"/>
<dbReference type="PANTHER" id="PTHR10915:SF1">
    <property type="entry name" value="SYNDECAN"/>
    <property type="match status" value="1"/>
</dbReference>
<dbReference type="InterPro" id="IPR001050">
    <property type="entry name" value="Syndecan"/>
</dbReference>
<dbReference type="InterPro" id="IPR000716">
    <property type="entry name" value="Thyroglobulin_1"/>
</dbReference>
<dbReference type="Pfam" id="PF01034">
    <property type="entry name" value="Syndecan"/>
    <property type="match status" value="1"/>
</dbReference>
<keyword evidence="4" id="KW-0654">Proteoglycan</keyword>
<dbReference type="Proteomes" id="UP000728185">
    <property type="component" value="Unassembled WGS sequence"/>
</dbReference>
<dbReference type="SMART" id="SM00294">
    <property type="entry name" value="4.1m"/>
    <property type="match status" value="1"/>
</dbReference>
<feature type="transmembrane region" description="Helical" evidence="11">
    <location>
        <begin position="381"/>
        <end position="405"/>
    </location>
</feature>
<accession>A0A8E0VM84</accession>
<evidence type="ECO:0000256" key="9">
    <source>
        <dbReference type="ARBA" id="ARBA00023207"/>
    </source>
</evidence>
<evidence type="ECO:0000313" key="14">
    <source>
        <dbReference type="Proteomes" id="UP000728185"/>
    </source>
</evidence>
<evidence type="ECO:0000256" key="8">
    <source>
        <dbReference type="ARBA" id="ARBA00023180"/>
    </source>
</evidence>
<dbReference type="PROSITE" id="PS51162">
    <property type="entry name" value="THYROGLOBULIN_1_2"/>
    <property type="match status" value="1"/>
</dbReference>
<dbReference type="InterPro" id="IPR027789">
    <property type="entry name" value="Syndecan/Neurexin_dom"/>
</dbReference>
<evidence type="ECO:0000313" key="13">
    <source>
        <dbReference type="EMBL" id="KAA0195968.1"/>
    </source>
</evidence>
<keyword evidence="9" id="KW-0357">Heparan sulfate</keyword>
<dbReference type="InterPro" id="IPR003585">
    <property type="entry name" value="Neurexin-like"/>
</dbReference>
<comment type="caution">
    <text evidence="13">The sequence shown here is derived from an EMBL/GenBank/DDBJ whole genome shotgun (WGS) entry which is preliminary data.</text>
</comment>
<dbReference type="GO" id="GO:0016020">
    <property type="term" value="C:membrane"/>
    <property type="evidence" value="ECO:0007669"/>
    <property type="project" value="UniProtKB-SubCell"/>
</dbReference>
<dbReference type="SUPFAM" id="SSF57610">
    <property type="entry name" value="Thyroglobulin type-1 domain"/>
    <property type="match status" value="1"/>
</dbReference>
<evidence type="ECO:0000256" key="7">
    <source>
        <dbReference type="ARBA" id="ARBA00023157"/>
    </source>
</evidence>
<comment type="subcellular location">
    <subcellularLocation>
        <location evidence="1">Membrane</location>
        <topology evidence="1">Single-pass type I membrane protein</topology>
    </subcellularLocation>
</comment>
<evidence type="ECO:0000256" key="11">
    <source>
        <dbReference type="SAM" id="Phobius"/>
    </source>
</evidence>
<dbReference type="GO" id="GO:0016477">
    <property type="term" value="P:cell migration"/>
    <property type="evidence" value="ECO:0007669"/>
    <property type="project" value="TreeGrafter"/>
</dbReference>
<name>A0A8E0VM84_9TREM</name>
<dbReference type="EMBL" id="LUCM01003319">
    <property type="protein sequence ID" value="KAA0195968.1"/>
    <property type="molecule type" value="Genomic_DNA"/>
</dbReference>
<dbReference type="SMART" id="SM00211">
    <property type="entry name" value="TY"/>
    <property type="match status" value="1"/>
</dbReference>
<evidence type="ECO:0000256" key="5">
    <source>
        <dbReference type="ARBA" id="ARBA00022989"/>
    </source>
</evidence>
<evidence type="ECO:0000256" key="10">
    <source>
        <dbReference type="PROSITE-ProRule" id="PRU00500"/>
    </source>
</evidence>
<evidence type="ECO:0000256" key="4">
    <source>
        <dbReference type="ARBA" id="ARBA00022974"/>
    </source>
</evidence>
<dbReference type="GO" id="GO:0009986">
    <property type="term" value="C:cell surface"/>
    <property type="evidence" value="ECO:0007669"/>
    <property type="project" value="TreeGrafter"/>
</dbReference>
<feature type="non-terminal residue" evidence="13">
    <location>
        <position position="439"/>
    </location>
</feature>
<keyword evidence="3 11" id="KW-0812">Transmembrane</keyword>